<accession>A0A2H4Q2M0</accession>
<evidence type="ECO:0000256" key="1">
    <source>
        <dbReference type="ARBA" id="ARBA00004618"/>
    </source>
</evidence>
<name>A0A1H6R2D6_9EURY</name>
<accession>A0A1H6R2D6</accession>
<gene>
    <name evidence="6" type="ORF">SAMN05444271_101155</name>
</gene>
<keyword evidence="6" id="KW-0969">Cilium</keyword>
<dbReference type="GO" id="GO:0097589">
    <property type="term" value="C:archaeal-type flagellum"/>
    <property type="evidence" value="ECO:0007669"/>
    <property type="project" value="UniProtKB-SubCell"/>
</dbReference>
<dbReference type="Pfam" id="PF01917">
    <property type="entry name" value="Flagellin_arch-type"/>
    <property type="match status" value="1"/>
</dbReference>
<dbReference type="PANTHER" id="PTHR35903">
    <property type="entry name" value="FLAGELLIN B1"/>
    <property type="match status" value="1"/>
</dbReference>
<dbReference type="NCBIfam" id="TIGR02537">
    <property type="entry name" value="arch_flag_Nterm"/>
    <property type="match status" value="1"/>
</dbReference>
<dbReference type="GO" id="GO:0097588">
    <property type="term" value="P:archaeal or bacterial-type flagellum-dependent cell motility"/>
    <property type="evidence" value="ECO:0007669"/>
    <property type="project" value="InterPro"/>
</dbReference>
<evidence type="ECO:0000313" key="6">
    <source>
        <dbReference type="EMBL" id="SEI48586.1"/>
    </source>
</evidence>
<evidence type="ECO:0000313" key="7">
    <source>
        <dbReference type="Proteomes" id="UP000198888"/>
    </source>
</evidence>
<dbReference type="PANTHER" id="PTHR35903:SF1">
    <property type="entry name" value="FLAGELLIN B1"/>
    <property type="match status" value="1"/>
</dbReference>
<proteinExistence type="inferred from homology"/>
<keyword evidence="7" id="KW-1185">Reference proteome</keyword>
<evidence type="ECO:0000256" key="4">
    <source>
        <dbReference type="RuleBase" id="RU361282"/>
    </source>
</evidence>
<comment type="similarity">
    <text evidence="2 4">Belongs to the archaeal flagellin family.</text>
</comment>
<keyword evidence="6" id="KW-0282">Flagellum</keyword>
<dbReference type="KEGG" id="hae:halTADL_1811"/>
<protein>
    <recommendedName>
        <fullName evidence="4">Flagellin</fullName>
    </recommendedName>
</protein>
<reference evidence="6 7" key="1">
    <citation type="submission" date="2016-10" db="EMBL/GenBank/DDBJ databases">
        <authorList>
            <person name="de Groot N.N."/>
        </authorList>
    </citation>
    <scope>NUCLEOTIDE SEQUENCE [LARGE SCALE GENOMIC DNA]</scope>
    <source>
        <strain evidence="6 7">DSM 22187</strain>
    </source>
</reference>
<dbReference type="GeneID" id="35002597"/>
<dbReference type="AlphaFoldDB" id="A0A1H6R2D6"/>
<dbReference type="EMBL" id="FNYR01000001">
    <property type="protein sequence ID" value="SEI48586.1"/>
    <property type="molecule type" value="Genomic_DNA"/>
</dbReference>
<dbReference type="RefSeq" id="WP_089670657.1">
    <property type="nucleotide sequence ID" value="NZ_CP024845.1"/>
</dbReference>
<evidence type="ECO:0000256" key="3">
    <source>
        <dbReference type="ARBA" id="ARBA00022440"/>
    </source>
</evidence>
<evidence type="ECO:0000256" key="5">
    <source>
        <dbReference type="SAM" id="Phobius"/>
    </source>
</evidence>
<keyword evidence="3 4" id="KW-0974">Archaeal flagellum</keyword>
<dbReference type="InterPro" id="IPR002774">
    <property type="entry name" value="Flagellin_arc-type"/>
</dbReference>
<organism evidence="6 7">
    <name type="scientific">Halohasta litchfieldiae</name>
    <dbReference type="NCBI Taxonomy" id="1073996"/>
    <lineage>
        <taxon>Archaea</taxon>
        <taxon>Methanobacteriati</taxon>
        <taxon>Methanobacteriota</taxon>
        <taxon>Stenosarchaea group</taxon>
        <taxon>Halobacteria</taxon>
        <taxon>Halobacteriales</taxon>
        <taxon>Haloferacaceae</taxon>
        <taxon>Halohasta</taxon>
    </lineage>
</organism>
<dbReference type="GO" id="GO:0005198">
    <property type="term" value="F:structural molecule activity"/>
    <property type="evidence" value="ECO:0007669"/>
    <property type="project" value="InterPro"/>
</dbReference>
<comment type="function">
    <text evidence="4">Flagellin is the subunit protein which polymerizes to form the filaments of archaeal flagella.</text>
</comment>
<sequence length="199" mass="20674">MFETVFDTDERGQVGIGTLIVFIAMVLVAAIAAGVLINTAGLLQTQAEATGEESSQQVADRIQIQSATGTVEQVNSTGVIDGSGDTTAKVTEVNISVTKSPGADDIQLENVTYEFVTSDQVITNVVGSDQVSTITAATDDNVITDRADRYALNFSSTDLNGNLDGGDKVTVTLTTAPGASTVTELRVPDSLVDKSAVKL</sequence>
<evidence type="ECO:0000256" key="2">
    <source>
        <dbReference type="ARBA" id="ARBA00010256"/>
    </source>
</evidence>
<keyword evidence="5" id="KW-0812">Transmembrane</keyword>
<feature type="transmembrane region" description="Helical" evidence="5">
    <location>
        <begin position="12"/>
        <end position="37"/>
    </location>
</feature>
<keyword evidence="6" id="KW-0966">Cell projection</keyword>
<comment type="subcellular location">
    <subcellularLocation>
        <location evidence="1 4">Archaeal flagellum</location>
    </subcellularLocation>
</comment>
<dbReference type="Proteomes" id="UP000198888">
    <property type="component" value="Unassembled WGS sequence"/>
</dbReference>
<dbReference type="STRING" id="1073996.SAMN05444271_101155"/>
<keyword evidence="5" id="KW-0472">Membrane</keyword>
<dbReference type="OrthoDB" id="102632at2157"/>
<dbReference type="InterPro" id="IPR013373">
    <property type="entry name" value="Flagellin/pilin_N_arc"/>
</dbReference>
<keyword evidence="5" id="KW-1133">Transmembrane helix</keyword>